<dbReference type="GeneID" id="93959520"/>
<dbReference type="GO" id="GO:0050660">
    <property type="term" value="F:flavin adenine dinucleotide binding"/>
    <property type="evidence" value="ECO:0007669"/>
    <property type="project" value="InterPro"/>
</dbReference>
<dbReference type="InterPro" id="IPR009075">
    <property type="entry name" value="AcylCo_DH/oxidase_C"/>
</dbReference>
<dbReference type="GO" id="GO:0046359">
    <property type="term" value="P:butyrate catabolic process"/>
    <property type="evidence" value="ECO:0007669"/>
    <property type="project" value="TreeGrafter"/>
</dbReference>
<evidence type="ECO:0000313" key="9">
    <source>
        <dbReference type="Proteomes" id="UP000190306"/>
    </source>
</evidence>
<dbReference type="InterPro" id="IPR037069">
    <property type="entry name" value="AcylCoA_DH/ox_N_sf"/>
</dbReference>
<reference evidence="7 9" key="1">
    <citation type="submission" date="2015-07" db="EMBL/GenBank/DDBJ databases">
        <title>Draft Genome Sequence of Streptomyces antibioticus, IMRU 3720 reveals insights in the evolution of actinomycin biosynthetic gene clusters in Streptomyces.</title>
        <authorList>
            <person name="Crnovcic I."/>
            <person name="Ruckert C."/>
            <person name="Kalinowksi J."/>
            <person name="Keller U."/>
        </authorList>
    </citation>
    <scope>NUCLEOTIDE SEQUENCE [LARGE SCALE GENOMIC DNA]</scope>
    <source>
        <strain evidence="7 9">DSM 41481</strain>
    </source>
</reference>
<dbReference type="EMBL" id="LHQL01000014">
    <property type="protein sequence ID" value="OOQ48208.1"/>
    <property type="molecule type" value="Genomic_DNA"/>
</dbReference>
<dbReference type="PANTHER" id="PTHR43884">
    <property type="entry name" value="ACYL-COA DEHYDROGENASE"/>
    <property type="match status" value="1"/>
</dbReference>
<dbReference type="InterPro" id="IPR009100">
    <property type="entry name" value="AcylCoA_DH/oxidase_NM_dom_sf"/>
</dbReference>
<keyword evidence="3" id="KW-0285">Flavoprotein</keyword>
<evidence type="ECO:0000259" key="6">
    <source>
        <dbReference type="Pfam" id="PF02771"/>
    </source>
</evidence>
<comment type="similarity">
    <text evidence="2">Belongs to the acyl-CoA dehydrogenase family.</text>
</comment>
<protein>
    <submittedName>
        <fullName evidence="8">Acyl-CoA/acyl-ACP dehydrogenase</fullName>
    </submittedName>
    <submittedName>
        <fullName evidence="7">Butyryl-CoA dehydrogenase</fullName>
    </submittedName>
</protein>
<organism evidence="8 10">
    <name type="scientific">Streptomyces antibioticus</name>
    <dbReference type="NCBI Taxonomy" id="1890"/>
    <lineage>
        <taxon>Bacteria</taxon>
        <taxon>Bacillati</taxon>
        <taxon>Actinomycetota</taxon>
        <taxon>Actinomycetes</taxon>
        <taxon>Kitasatosporales</taxon>
        <taxon>Streptomycetaceae</taxon>
        <taxon>Streptomyces</taxon>
    </lineage>
</organism>
<dbReference type="GO" id="GO:0033539">
    <property type="term" value="P:fatty acid beta-oxidation using acyl-CoA dehydrogenase"/>
    <property type="evidence" value="ECO:0007669"/>
    <property type="project" value="TreeGrafter"/>
</dbReference>
<dbReference type="Gene3D" id="1.20.140.10">
    <property type="entry name" value="Butyryl-CoA Dehydrogenase, subunit A, domain 3"/>
    <property type="match status" value="1"/>
</dbReference>
<dbReference type="SUPFAM" id="SSF56645">
    <property type="entry name" value="Acyl-CoA dehydrogenase NM domain-like"/>
    <property type="match status" value="1"/>
</dbReference>
<dbReference type="Pfam" id="PF00441">
    <property type="entry name" value="Acyl-CoA_dh_1"/>
    <property type="match status" value="1"/>
</dbReference>
<keyword evidence="9" id="KW-1185">Reference proteome</keyword>
<dbReference type="Pfam" id="PF02771">
    <property type="entry name" value="Acyl-CoA_dh_N"/>
    <property type="match status" value="1"/>
</dbReference>
<evidence type="ECO:0000259" key="5">
    <source>
        <dbReference type="Pfam" id="PF00441"/>
    </source>
</evidence>
<evidence type="ECO:0000313" key="7">
    <source>
        <dbReference type="EMBL" id="OOQ48208.1"/>
    </source>
</evidence>
<evidence type="ECO:0000313" key="8">
    <source>
        <dbReference type="EMBL" id="QIT48572.1"/>
    </source>
</evidence>
<dbReference type="InterPro" id="IPR013786">
    <property type="entry name" value="AcylCoA_DH/ox_N"/>
</dbReference>
<comment type="cofactor">
    <cofactor evidence="1">
        <name>FAD</name>
        <dbReference type="ChEBI" id="CHEBI:57692"/>
    </cofactor>
</comment>
<name>A0AAE6YGV5_STRAT</name>
<dbReference type="RefSeq" id="WP_078636719.1">
    <property type="nucleotide sequence ID" value="NZ_CM007717.1"/>
</dbReference>
<dbReference type="AlphaFoldDB" id="A0AAE6YGV5"/>
<evidence type="ECO:0000256" key="3">
    <source>
        <dbReference type="ARBA" id="ARBA00022630"/>
    </source>
</evidence>
<evidence type="ECO:0000313" key="10">
    <source>
        <dbReference type="Proteomes" id="UP000502504"/>
    </source>
</evidence>
<keyword evidence="4" id="KW-0274">FAD</keyword>
<evidence type="ECO:0000256" key="2">
    <source>
        <dbReference type="ARBA" id="ARBA00009347"/>
    </source>
</evidence>
<sequence length="412" mass="43318">MPIGFTLTPEQIELRNQARAFAQQHLAPLVDRVRSTTDPYEAALLVKPAHEAALAAGLVKGMIPEVFGGTMGSGVDAAIVTEELAAVMPDFVAALGGVLLALTPVYFGGDMDQTSRFLAPFLAGEGSPQAVMALSEPAGTANFAAPAPAEGIATTAVLDGEEWVITGEKQWSANLGGWDGTGPELMVVVCRTPGGISLIGVEKEHFTPDNLQVLDTLDMPGLRGHLTQTVRLEGVRVPKGNLIGTEGMGPDLTYIAFTASSAAVGVMATATMRAAFDVAFAFARQQTRGGGVPIIEHRPVADFLTDAKGRIEATRMLSWKALDAVSSGDPAGLELALHAKVFGSETAIEVINKLIQVVGVQSYNKDFPIIHHLLNALAYPVFEGGNISMRRRQLQGVITTEGWNPLSASGLA</sequence>
<dbReference type="InterPro" id="IPR036250">
    <property type="entry name" value="AcylCo_DH-like_C"/>
</dbReference>
<dbReference type="CDD" id="cd00567">
    <property type="entry name" value="ACAD"/>
    <property type="match status" value="1"/>
</dbReference>
<reference evidence="8 10" key="2">
    <citation type="submission" date="2020-03" db="EMBL/GenBank/DDBJ databases">
        <title>Is there a link between lipid content and antibiotic production in Streptomyces?</title>
        <authorList>
            <person name="David M."/>
            <person name="Lejeune C."/>
            <person name="Abreu S."/>
            <person name="Thibessard A."/>
            <person name="Leblond P."/>
            <person name="Chaminade P."/>
            <person name="Virolle M.-J."/>
        </authorList>
    </citation>
    <scope>NUCLEOTIDE SEQUENCE [LARGE SCALE GENOMIC DNA]</scope>
    <source>
        <strain evidence="8 10">DSM 41481</strain>
    </source>
</reference>
<evidence type="ECO:0000256" key="4">
    <source>
        <dbReference type="ARBA" id="ARBA00022827"/>
    </source>
</evidence>
<dbReference type="SUPFAM" id="SSF47203">
    <property type="entry name" value="Acyl-CoA dehydrogenase C-terminal domain-like"/>
    <property type="match status" value="1"/>
</dbReference>
<accession>A0AAE6YGV5</accession>
<evidence type="ECO:0000256" key="1">
    <source>
        <dbReference type="ARBA" id="ARBA00001974"/>
    </source>
</evidence>
<dbReference type="PANTHER" id="PTHR43884:SF12">
    <property type="entry name" value="ISOVALERYL-COA DEHYDROGENASE, MITOCHONDRIAL-RELATED"/>
    <property type="match status" value="1"/>
</dbReference>
<proteinExistence type="inferred from homology"/>
<feature type="domain" description="Acyl-CoA dehydrogenase/oxidase N-terminal" evidence="6">
    <location>
        <begin position="8"/>
        <end position="125"/>
    </location>
</feature>
<dbReference type="Gene3D" id="2.40.110.10">
    <property type="entry name" value="Butyryl-CoA Dehydrogenase, subunit A, domain 2"/>
    <property type="match status" value="1"/>
</dbReference>
<feature type="domain" description="Acyl-CoA dehydrogenase/oxidase C-terminal" evidence="5">
    <location>
        <begin position="256"/>
        <end position="391"/>
    </location>
</feature>
<dbReference type="Gene3D" id="1.10.540.10">
    <property type="entry name" value="Acyl-CoA dehydrogenase/oxidase, N-terminal domain"/>
    <property type="match status" value="1"/>
</dbReference>
<dbReference type="GO" id="GO:0003995">
    <property type="term" value="F:acyl-CoA dehydrogenase activity"/>
    <property type="evidence" value="ECO:0007669"/>
    <property type="project" value="TreeGrafter"/>
</dbReference>
<dbReference type="EMBL" id="CP050692">
    <property type="protein sequence ID" value="QIT48572.1"/>
    <property type="molecule type" value="Genomic_DNA"/>
</dbReference>
<gene>
    <name evidence="7" type="ORF">AFM16_37210</name>
    <name evidence="8" type="ORF">HCX60_37825</name>
</gene>
<dbReference type="Proteomes" id="UP000190306">
    <property type="component" value="Chromosome"/>
</dbReference>
<dbReference type="Proteomes" id="UP000502504">
    <property type="component" value="Chromosome"/>
</dbReference>
<dbReference type="InterPro" id="IPR046373">
    <property type="entry name" value="Acyl-CoA_Oxase/DH_mid-dom_sf"/>
</dbReference>